<dbReference type="Proteomes" id="UP000199337">
    <property type="component" value="Unassembled WGS sequence"/>
</dbReference>
<evidence type="ECO:0000313" key="7">
    <source>
        <dbReference type="Proteomes" id="UP000199337"/>
    </source>
</evidence>
<dbReference type="PRINTS" id="PR00368">
    <property type="entry name" value="FADPNR"/>
</dbReference>
<dbReference type="AlphaFoldDB" id="A0A1I2YHA6"/>
<dbReference type="SUPFAM" id="SSF46977">
    <property type="entry name" value="Succinate dehydrogenase/fumarate reductase flavoprotein C-terminal domain"/>
    <property type="match status" value="1"/>
</dbReference>
<evidence type="ECO:0000259" key="4">
    <source>
        <dbReference type="Pfam" id="PF00890"/>
    </source>
</evidence>
<keyword evidence="2" id="KW-0560">Oxidoreductase</keyword>
<dbReference type="Pfam" id="PF00890">
    <property type="entry name" value="FAD_binding_2"/>
    <property type="match status" value="1"/>
</dbReference>
<dbReference type="EMBL" id="FOOX01000021">
    <property type="protein sequence ID" value="SFH24446.1"/>
    <property type="molecule type" value="Genomic_DNA"/>
</dbReference>
<organism evidence="6 7">
    <name type="scientific">Desulfotruncus arcticus DSM 17038</name>
    <dbReference type="NCBI Taxonomy" id="1121424"/>
    <lineage>
        <taxon>Bacteria</taxon>
        <taxon>Bacillati</taxon>
        <taxon>Bacillota</taxon>
        <taxon>Clostridia</taxon>
        <taxon>Eubacteriales</taxon>
        <taxon>Desulfallaceae</taxon>
        <taxon>Desulfotruncus</taxon>
    </lineage>
</organism>
<dbReference type="PANTHER" id="PTHR11632">
    <property type="entry name" value="SUCCINATE DEHYDROGENASE 2 FLAVOPROTEIN SUBUNIT"/>
    <property type="match status" value="1"/>
</dbReference>
<evidence type="ECO:0000256" key="1">
    <source>
        <dbReference type="ARBA" id="ARBA00022630"/>
    </source>
</evidence>
<evidence type="ECO:0000259" key="5">
    <source>
        <dbReference type="Pfam" id="PF02910"/>
    </source>
</evidence>
<keyword evidence="7" id="KW-1185">Reference proteome</keyword>
<dbReference type="STRING" id="341036.SAMN05660649_04389"/>
<dbReference type="InterPro" id="IPR003953">
    <property type="entry name" value="FAD-dep_OxRdtase_2_FAD-bd"/>
</dbReference>
<dbReference type="PANTHER" id="PTHR11632:SF51">
    <property type="entry name" value="SUCCINATE DEHYDROGENASE [UBIQUINONE] FLAVOPROTEIN SUBUNIT, MITOCHONDRIAL"/>
    <property type="match status" value="1"/>
</dbReference>
<dbReference type="InterPro" id="IPR027477">
    <property type="entry name" value="Succ_DH/fumarate_Rdtase_cat_sf"/>
</dbReference>
<feature type="domain" description="FAD-dependent oxidoreductase 2 FAD-binding" evidence="4">
    <location>
        <begin position="7"/>
        <end position="404"/>
    </location>
</feature>
<reference evidence="7" key="1">
    <citation type="submission" date="2016-10" db="EMBL/GenBank/DDBJ databases">
        <authorList>
            <person name="Varghese N."/>
            <person name="Submissions S."/>
        </authorList>
    </citation>
    <scope>NUCLEOTIDE SEQUENCE [LARGE SCALE GENOMIC DNA]</scope>
    <source>
        <strain evidence="7">DSM 17038</strain>
    </source>
</reference>
<dbReference type="OrthoDB" id="9806724at2"/>
<dbReference type="InterPro" id="IPR037099">
    <property type="entry name" value="Fum_R/Succ_DH_flav-like_C_sf"/>
</dbReference>
<evidence type="ECO:0000256" key="3">
    <source>
        <dbReference type="PIRSR" id="PIRSR000171-1"/>
    </source>
</evidence>
<dbReference type="PIRSF" id="PIRSF000171">
    <property type="entry name" value="SDHA_APRA_LASPO"/>
    <property type="match status" value="1"/>
</dbReference>
<dbReference type="Gene3D" id="3.90.700.10">
    <property type="entry name" value="Succinate dehydrogenase/fumarate reductase flavoprotein, catalytic domain"/>
    <property type="match status" value="1"/>
</dbReference>
<dbReference type="InterPro" id="IPR030664">
    <property type="entry name" value="SdhA/FrdA/AprA"/>
</dbReference>
<dbReference type="Gene3D" id="3.50.50.60">
    <property type="entry name" value="FAD/NAD(P)-binding domain"/>
    <property type="match status" value="1"/>
</dbReference>
<dbReference type="SUPFAM" id="SSF51905">
    <property type="entry name" value="FAD/NAD(P)-binding domain"/>
    <property type="match status" value="1"/>
</dbReference>
<feature type="active site" description="Proton acceptor" evidence="3">
    <location>
        <position position="288"/>
    </location>
</feature>
<name>A0A1I2YHA6_9FIRM</name>
<accession>A0A1I2YHA6</accession>
<feature type="domain" description="Fumarate reductase/succinate dehydrogenase flavoprotein-like C-terminal" evidence="5">
    <location>
        <begin position="459"/>
        <end position="554"/>
    </location>
</feature>
<dbReference type="InterPro" id="IPR036188">
    <property type="entry name" value="FAD/NAD-bd_sf"/>
</dbReference>
<proteinExistence type="predicted"/>
<evidence type="ECO:0000256" key="2">
    <source>
        <dbReference type="ARBA" id="ARBA00023002"/>
    </source>
</evidence>
<dbReference type="GO" id="GO:0033765">
    <property type="term" value="F:steroid dehydrogenase activity, acting on the CH-CH group of donors"/>
    <property type="evidence" value="ECO:0007669"/>
    <property type="project" value="UniProtKB-ARBA"/>
</dbReference>
<evidence type="ECO:0000313" key="6">
    <source>
        <dbReference type="EMBL" id="SFH24446.1"/>
    </source>
</evidence>
<gene>
    <name evidence="6" type="ORF">SAMN05660649_04389</name>
</gene>
<dbReference type="RefSeq" id="WP_092474409.1">
    <property type="nucleotide sequence ID" value="NZ_FOOX01000021.1"/>
</dbReference>
<dbReference type="Pfam" id="PF02910">
    <property type="entry name" value="Succ_DH_flav_C"/>
    <property type="match status" value="1"/>
</dbReference>
<dbReference type="InterPro" id="IPR015939">
    <property type="entry name" value="Fum_Rdtase/Succ_DH_flav-like_C"/>
</dbReference>
<dbReference type="Gene3D" id="1.20.58.100">
    <property type="entry name" value="Fumarate reductase/succinate dehydrogenase flavoprotein-like, C-terminal domain"/>
    <property type="match status" value="1"/>
</dbReference>
<keyword evidence="1" id="KW-0285">Flavoprotein</keyword>
<sequence length="565" mass="61661">MDKIKTDLLVIGGGGAALRAALEAKKSGSNVLVAQKGIGSTAYKVAETAGYNAADGQVDPLDNIEEFYNDIIRAALGMADPRLVEALVNEAAPSIKFLEELGVPFERDGGKYLEVVGCFAVRPRMHIIKGHGEPIIDALKKIIRRQQIPVLNRVMVAKLLVKHNRIAGAVCLNLESGQIFAVECKAIFLGTGGAGQLFRWNHNPVDITGDGYALAYRTGARLVNMEYMQAGLGFTTPVRSNFNNWIWSGYPIVKNNSGSSFIEKYLPQSITVQEIMDAKSGHYPFSGRDASKYIEIAIHREIQSGGGTPNDSIVIDFAPLLELDSAVLPDHLVIKKMWPMTRDYLISKGVNLARDRIEVSTFGHAINGGLVIDVNGMSTVEGLFAAGEVAGGPHGADRLGGNMLLTCQVFGARSGKAAAGFVRDNQPVDINDNLLAGEEKELKSFFNDQGDFSLPALKKQLQTLMWSNYLVVKNEYTLNQCLSGLKQIENNLEDAQVASPAELGLRLEIKNMVDTARMMCSAALLRKESRGSHYREDYPDIDANYGKPIFITENNDTMHITFGSY</sequence>
<protein>
    <submittedName>
        <fullName evidence="6">L-aspartate oxidase</fullName>
    </submittedName>
</protein>